<dbReference type="EMBL" id="BSYO01000002">
    <property type="protein sequence ID" value="GMH01295.1"/>
    <property type="molecule type" value="Genomic_DNA"/>
</dbReference>
<reference evidence="1" key="1">
    <citation type="submission" date="2023-05" db="EMBL/GenBank/DDBJ databases">
        <title>Nepenthes gracilis genome sequencing.</title>
        <authorList>
            <person name="Fukushima K."/>
        </authorList>
    </citation>
    <scope>NUCLEOTIDE SEQUENCE</scope>
    <source>
        <strain evidence="1">SING2019-196</strain>
    </source>
</reference>
<protein>
    <submittedName>
        <fullName evidence="1">Uncharacterized protein</fullName>
    </submittedName>
</protein>
<comment type="caution">
    <text evidence="1">The sequence shown here is derived from an EMBL/GenBank/DDBJ whole genome shotgun (WGS) entry which is preliminary data.</text>
</comment>
<evidence type="ECO:0000313" key="2">
    <source>
        <dbReference type="Proteomes" id="UP001279734"/>
    </source>
</evidence>
<name>A0AAD3RYY1_NEPGR</name>
<sequence length="117" mass="13339">MLAYHPGTEMGFSIGRGESSAVVLSILSVMTTLHRHRSPPEMKVEFSCNTIHRRHSSSHCLFLTLRKKKYFAWFREASPRTYGLLNRQLSTKLSICDTNLGALTNPFVFPMSKNLIH</sequence>
<dbReference type="AlphaFoldDB" id="A0AAD3RYY1"/>
<organism evidence="1 2">
    <name type="scientific">Nepenthes gracilis</name>
    <name type="common">Slender pitcher plant</name>
    <dbReference type="NCBI Taxonomy" id="150966"/>
    <lineage>
        <taxon>Eukaryota</taxon>
        <taxon>Viridiplantae</taxon>
        <taxon>Streptophyta</taxon>
        <taxon>Embryophyta</taxon>
        <taxon>Tracheophyta</taxon>
        <taxon>Spermatophyta</taxon>
        <taxon>Magnoliopsida</taxon>
        <taxon>eudicotyledons</taxon>
        <taxon>Gunneridae</taxon>
        <taxon>Pentapetalae</taxon>
        <taxon>Caryophyllales</taxon>
        <taxon>Nepenthaceae</taxon>
        <taxon>Nepenthes</taxon>
    </lineage>
</organism>
<accession>A0AAD3RYY1</accession>
<evidence type="ECO:0000313" key="1">
    <source>
        <dbReference type="EMBL" id="GMH01295.1"/>
    </source>
</evidence>
<dbReference type="Proteomes" id="UP001279734">
    <property type="component" value="Unassembled WGS sequence"/>
</dbReference>
<gene>
    <name evidence="1" type="ORF">Nepgr_003134</name>
</gene>
<proteinExistence type="predicted"/>
<keyword evidence="2" id="KW-1185">Reference proteome</keyword>